<evidence type="ECO:0000313" key="2">
    <source>
        <dbReference type="Proteomes" id="UP001585080"/>
    </source>
</evidence>
<name>A0ABV5E5H1_9ACTN</name>
<protein>
    <submittedName>
        <fullName evidence="1">Uncharacterized protein</fullName>
    </submittedName>
</protein>
<proteinExistence type="predicted"/>
<evidence type="ECO:0000313" key="1">
    <source>
        <dbReference type="EMBL" id="MFB8772101.1"/>
    </source>
</evidence>
<dbReference type="Proteomes" id="UP001585080">
    <property type="component" value="Unassembled WGS sequence"/>
</dbReference>
<sequence length="106" mass="11252">MAGVIPGFLLQHTLTVEAYRGSSSKGDLYEAPVEVSCLLDERLQMVTSPGGEKVTSSSSYITTLAHNPPPKSRVTLPDGRVTKVITVARPDGGALPVPSNTQVYLQ</sequence>
<comment type="caution">
    <text evidence="1">The sequence shown here is derived from an EMBL/GenBank/DDBJ whole genome shotgun (WGS) entry which is preliminary data.</text>
</comment>
<keyword evidence="2" id="KW-1185">Reference proteome</keyword>
<accession>A0ABV5E5H1</accession>
<gene>
    <name evidence="1" type="ORF">VSS16_05050</name>
</gene>
<organism evidence="1 2">
    <name type="scientific">Streptomyces broussonetiae</name>
    <dbReference type="NCBI Taxonomy" id="2686304"/>
    <lineage>
        <taxon>Bacteria</taxon>
        <taxon>Bacillati</taxon>
        <taxon>Actinomycetota</taxon>
        <taxon>Actinomycetes</taxon>
        <taxon>Kitasatosporales</taxon>
        <taxon>Streptomycetaceae</taxon>
        <taxon>Streptomyces</taxon>
    </lineage>
</organism>
<dbReference type="EMBL" id="JAYMRP010000003">
    <property type="protein sequence ID" value="MFB8772101.1"/>
    <property type="molecule type" value="Genomic_DNA"/>
</dbReference>
<reference evidence="1 2" key="1">
    <citation type="submission" date="2024-01" db="EMBL/GenBank/DDBJ databases">
        <title>Genome mining of biosynthetic gene clusters to explore secondary metabolites of Streptomyces sp.</title>
        <authorList>
            <person name="Baig A."/>
            <person name="Ajitkumar Shintre N."/>
            <person name="Kumar H."/>
            <person name="Anbarasu A."/>
            <person name="Ramaiah S."/>
        </authorList>
    </citation>
    <scope>NUCLEOTIDE SEQUENCE [LARGE SCALE GENOMIC DNA]</scope>
    <source>
        <strain evidence="1 2">A57</strain>
    </source>
</reference>
<dbReference type="RefSeq" id="WP_376731083.1">
    <property type="nucleotide sequence ID" value="NZ_JAYMRP010000003.1"/>
</dbReference>